<name>A0A831WAU1_9GAMM</name>
<feature type="transmembrane region" description="Helical" evidence="13">
    <location>
        <begin position="16"/>
        <end position="40"/>
    </location>
</feature>
<keyword evidence="5 13" id="KW-0812">Transmembrane</keyword>
<dbReference type="Gene3D" id="3.30.2010.10">
    <property type="entry name" value="Metalloproteases ('zincins'), catalytic domain"/>
    <property type="match status" value="1"/>
</dbReference>
<evidence type="ECO:0000256" key="3">
    <source>
        <dbReference type="ARBA" id="ARBA00022475"/>
    </source>
</evidence>
<evidence type="ECO:0000256" key="6">
    <source>
        <dbReference type="ARBA" id="ARBA00022723"/>
    </source>
</evidence>
<dbReference type="CDD" id="cd07340">
    <property type="entry name" value="M48B_Htpx_like"/>
    <property type="match status" value="1"/>
</dbReference>
<evidence type="ECO:0000256" key="5">
    <source>
        <dbReference type="ARBA" id="ARBA00022692"/>
    </source>
</evidence>
<comment type="cofactor">
    <cofactor evidence="1">
        <name>Zn(2+)</name>
        <dbReference type="ChEBI" id="CHEBI:29105"/>
    </cofactor>
</comment>
<comment type="subcellular location">
    <subcellularLocation>
        <location evidence="2">Cell membrane</location>
        <topology evidence="2">Multi-pass membrane protein</topology>
    </subcellularLocation>
</comment>
<comment type="caution">
    <text evidence="15">The sequence shown here is derived from an EMBL/GenBank/DDBJ whole genome shotgun (WGS) entry which is preliminary data.</text>
</comment>
<dbReference type="GO" id="GO:0005886">
    <property type="term" value="C:plasma membrane"/>
    <property type="evidence" value="ECO:0007669"/>
    <property type="project" value="UniProtKB-SubCell"/>
</dbReference>
<evidence type="ECO:0000256" key="4">
    <source>
        <dbReference type="ARBA" id="ARBA00022670"/>
    </source>
</evidence>
<sequence>MDFFSAQDDARRKTRWLVFLFVLAILSIVILTNLFIMLFAEYSTDYYVQNHTPMTFWEQFNWARFTGIGLGVTVVIFLGSAIRTLSLRGGGKTVAEMMGGRLVSGNPKNPLERRLLNVVEEISIASGTPVPQVYVMEHEPGINAFAAGYTTGDAVVAVTQGTLEKLNRSELQGVIAHEFSHIINGDMRLNIRLIGILFGILMVALIGRLIFRWGALGGRSSKENNGVPLVVLGLGLLIMGYVGVFFGNLIKASVSRQREYLADASAVQFTRDPDGISGALKKIGGDSQGALIVHPDAEELSHAYFEEGVPHLFSSLFATHPPLDKRIRKIQPNWDGKFIVPQQASRDEVQREEDKREEPRISPKDMALGGVILSSVLDNIGKAGAPDAANMEEAQRLLEYLPGELHEAAAEPYGARALIYALLLDDERGVLEKQIWHLQDKADKGVAILTEKYMATVKQLAPKLHLVLVDLAMPALRQLSTGQYHLFRDNLQALIDMDGQITPFEWSLQKIILHNLEAHFEHKISRIGRYRHISRLSPEISIMLSYLVHNTHDTESEANHAFEAAMRVLDIEGLRLLKKDDLDLKELDKALHKLNQLKPLLKPQLLKACAASVAADGEITATELELLRAFSSLLDCPLPPLPELD</sequence>
<evidence type="ECO:0000256" key="11">
    <source>
        <dbReference type="ARBA" id="ARBA00023136"/>
    </source>
</evidence>
<feature type="compositionally biased region" description="Basic and acidic residues" evidence="12">
    <location>
        <begin position="345"/>
        <end position="362"/>
    </location>
</feature>
<keyword evidence="6" id="KW-0479">Metal-binding</keyword>
<evidence type="ECO:0000259" key="14">
    <source>
        <dbReference type="Pfam" id="PF01435"/>
    </source>
</evidence>
<evidence type="ECO:0000256" key="13">
    <source>
        <dbReference type="SAM" id="Phobius"/>
    </source>
</evidence>
<dbReference type="InterPro" id="IPR050083">
    <property type="entry name" value="HtpX_protease"/>
</dbReference>
<accession>A0A831WAU1</accession>
<dbReference type="GO" id="GO:0046872">
    <property type="term" value="F:metal ion binding"/>
    <property type="evidence" value="ECO:0007669"/>
    <property type="project" value="UniProtKB-KW"/>
</dbReference>
<dbReference type="EMBL" id="DRLF01000070">
    <property type="protein sequence ID" value="HEC05570.1"/>
    <property type="molecule type" value="Genomic_DNA"/>
</dbReference>
<gene>
    <name evidence="15" type="ORF">ENJ12_01845</name>
</gene>
<evidence type="ECO:0000256" key="1">
    <source>
        <dbReference type="ARBA" id="ARBA00001947"/>
    </source>
</evidence>
<dbReference type="GO" id="GO:0006508">
    <property type="term" value="P:proteolysis"/>
    <property type="evidence" value="ECO:0007669"/>
    <property type="project" value="UniProtKB-KW"/>
</dbReference>
<evidence type="ECO:0000256" key="8">
    <source>
        <dbReference type="ARBA" id="ARBA00022833"/>
    </source>
</evidence>
<evidence type="ECO:0000256" key="7">
    <source>
        <dbReference type="ARBA" id="ARBA00022801"/>
    </source>
</evidence>
<feature type="transmembrane region" description="Helical" evidence="13">
    <location>
        <begin position="60"/>
        <end position="82"/>
    </location>
</feature>
<evidence type="ECO:0000256" key="10">
    <source>
        <dbReference type="ARBA" id="ARBA00023049"/>
    </source>
</evidence>
<dbReference type="Pfam" id="PF01435">
    <property type="entry name" value="Peptidase_M48"/>
    <property type="match status" value="1"/>
</dbReference>
<dbReference type="PANTHER" id="PTHR43221:SF1">
    <property type="entry name" value="PROTEASE HTPX"/>
    <property type="match status" value="1"/>
</dbReference>
<evidence type="ECO:0000256" key="12">
    <source>
        <dbReference type="SAM" id="MobiDB-lite"/>
    </source>
</evidence>
<proteinExistence type="predicted"/>
<dbReference type="PANTHER" id="PTHR43221">
    <property type="entry name" value="PROTEASE HTPX"/>
    <property type="match status" value="1"/>
</dbReference>
<keyword evidence="3" id="KW-1003">Cell membrane</keyword>
<evidence type="ECO:0000313" key="15">
    <source>
        <dbReference type="EMBL" id="HEC05570.1"/>
    </source>
</evidence>
<protein>
    <recommendedName>
        <fullName evidence="14">Peptidase M48 domain-containing protein</fullName>
    </recommendedName>
</protein>
<feature type="transmembrane region" description="Helical" evidence="13">
    <location>
        <begin position="193"/>
        <end position="215"/>
    </location>
</feature>
<feature type="region of interest" description="Disordered" evidence="12">
    <location>
        <begin position="343"/>
        <end position="362"/>
    </location>
</feature>
<keyword evidence="4" id="KW-0645">Protease</keyword>
<keyword evidence="8" id="KW-0862">Zinc</keyword>
<keyword evidence="10" id="KW-0482">Metalloprotease</keyword>
<dbReference type="GO" id="GO:0004222">
    <property type="term" value="F:metalloendopeptidase activity"/>
    <property type="evidence" value="ECO:0007669"/>
    <property type="project" value="InterPro"/>
</dbReference>
<reference evidence="15" key="1">
    <citation type="journal article" date="2020" name="mSystems">
        <title>Genome- and Community-Level Interaction Insights into Carbon Utilization and Element Cycling Functions of Hydrothermarchaeota in Hydrothermal Sediment.</title>
        <authorList>
            <person name="Zhou Z."/>
            <person name="Liu Y."/>
            <person name="Xu W."/>
            <person name="Pan J."/>
            <person name="Luo Z.H."/>
            <person name="Li M."/>
        </authorList>
    </citation>
    <scope>NUCLEOTIDE SEQUENCE [LARGE SCALE GENOMIC DNA]</scope>
    <source>
        <strain evidence="15">HyVt-458</strain>
    </source>
</reference>
<dbReference type="Proteomes" id="UP000886339">
    <property type="component" value="Unassembled WGS sequence"/>
</dbReference>
<evidence type="ECO:0000256" key="2">
    <source>
        <dbReference type="ARBA" id="ARBA00004651"/>
    </source>
</evidence>
<feature type="transmembrane region" description="Helical" evidence="13">
    <location>
        <begin position="227"/>
        <end position="250"/>
    </location>
</feature>
<dbReference type="AlphaFoldDB" id="A0A831WAU1"/>
<keyword evidence="7" id="KW-0378">Hydrolase</keyword>
<dbReference type="InterPro" id="IPR001915">
    <property type="entry name" value="Peptidase_M48"/>
</dbReference>
<organism evidence="15">
    <name type="scientific">Thiolapillus brandeum</name>
    <dbReference type="NCBI Taxonomy" id="1076588"/>
    <lineage>
        <taxon>Bacteria</taxon>
        <taxon>Pseudomonadati</taxon>
        <taxon>Pseudomonadota</taxon>
        <taxon>Gammaproteobacteria</taxon>
        <taxon>Chromatiales</taxon>
        <taxon>Sedimenticolaceae</taxon>
        <taxon>Thiolapillus</taxon>
    </lineage>
</organism>
<feature type="domain" description="Peptidase M48" evidence="14">
    <location>
        <begin position="112"/>
        <end position="331"/>
    </location>
</feature>
<evidence type="ECO:0000256" key="9">
    <source>
        <dbReference type="ARBA" id="ARBA00022989"/>
    </source>
</evidence>
<keyword evidence="11 13" id="KW-0472">Membrane</keyword>
<keyword evidence="9 13" id="KW-1133">Transmembrane helix</keyword>